<organism evidence="1 2">
    <name type="scientific">Reticulomyxa filosa</name>
    <dbReference type="NCBI Taxonomy" id="46433"/>
    <lineage>
        <taxon>Eukaryota</taxon>
        <taxon>Sar</taxon>
        <taxon>Rhizaria</taxon>
        <taxon>Retaria</taxon>
        <taxon>Foraminifera</taxon>
        <taxon>Monothalamids</taxon>
        <taxon>Reticulomyxidae</taxon>
        <taxon>Reticulomyxa</taxon>
    </lineage>
</organism>
<accession>X6MX98</accession>
<comment type="caution">
    <text evidence="1">The sequence shown here is derived from an EMBL/GenBank/DDBJ whole genome shotgun (WGS) entry which is preliminary data.</text>
</comment>
<dbReference type="EMBL" id="ASPP01015241">
    <property type="protein sequence ID" value="ETO18256.1"/>
    <property type="molecule type" value="Genomic_DNA"/>
</dbReference>
<dbReference type="Proteomes" id="UP000023152">
    <property type="component" value="Unassembled WGS sequence"/>
</dbReference>
<protein>
    <submittedName>
        <fullName evidence="1">Uncharacterized protein</fullName>
    </submittedName>
</protein>
<proteinExistence type="predicted"/>
<reference evidence="1 2" key="1">
    <citation type="journal article" date="2013" name="Curr. Biol.">
        <title>The Genome of the Foraminiferan Reticulomyxa filosa.</title>
        <authorList>
            <person name="Glockner G."/>
            <person name="Hulsmann N."/>
            <person name="Schleicher M."/>
            <person name="Noegel A.A."/>
            <person name="Eichinger L."/>
            <person name="Gallinger C."/>
            <person name="Pawlowski J."/>
            <person name="Sierra R."/>
            <person name="Euteneuer U."/>
            <person name="Pillet L."/>
            <person name="Moustafa A."/>
            <person name="Platzer M."/>
            <person name="Groth M."/>
            <person name="Szafranski K."/>
            <person name="Schliwa M."/>
        </authorList>
    </citation>
    <scope>NUCLEOTIDE SEQUENCE [LARGE SCALE GENOMIC DNA]</scope>
</reference>
<dbReference type="AlphaFoldDB" id="X6MX98"/>
<evidence type="ECO:0000313" key="2">
    <source>
        <dbReference type="Proteomes" id="UP000023152"/>
    </source>
</evidence>
<name>X6MX98_RETFI</name>
<keyword evidence="2" id="KW-1185">Reference proteome</keyword>
<evidence type="ECO:0000313" key="1">
    <source>
        <dbReference type="EMBL" id="ETO18256.1"/>
    </source>
</evidence>
<gene>
    <name evidence="1" type="ORF">RFI_19025</name>
</gene>
<sequence length="185" mass="21039">MNIFLQYVTKLKECFDLESKEGTNVRSAVGNNTITSHERLLLFQKGLIQTKKKNTSQNKIKKIFFKKKKGEYTNFLGYVSAVLPKPGFVALTDRQAVFHGRSVMTKTFACKLEDIAAIECCKSKGFIQRDATIVSYFYCCCCCCFQSLSHAHARQIMYAMLLFVNDPLRGKRKTRGVCVCVEINT</sequence>